<dbReference type="PANTHER" id="PTHR11679">
    <property type="entry name" value="VESICLE PROTEIN SORTING-ASSOCIATED"/>
    <property type="match status" value="1"/>
</dbReference>
<gene>
    <name evidence="2" type="ORF">EG68_06816</name>
</gene>
<dbReference type="Proteomes" id="UP000822476">
    <property type="component" value="Unassembled WGS sequence"/>
</dbReference>
<dbReference type="Gene3D" id="1.25.40.60">
    <property type="match status" value="1"/>
</dbReference>
<proteinExistence type="inferred from homology"/>
<name>A0A8S9YNC2_9TREM</name>
<dbReference type="SUPFAM" id="SSF56815">
    <property type="entry name" value="Sec1/munc18-like (SM) proteins"/>
    <property type="match status" value="2"/>
</dbReference>
<evidence type="ECO:0008006" key="4">
    <source>
        <dbReference type="Google" id="ProtNLM"/>
    </source>
</evidence>
<sequence>MLNFNSPPTANDVPQWKILIYDQLGRDIISPLLSVKDLRALGVTLHLLIDSPREHIPDVPAVYFIFPSKENITTVCKDFELARYESYYLNFISPVSRECLELIAQTALSEDCVQQIAKVFDQYTNFVCLDDDLLIFRPVVSHQCPSYYSLYRSRASDADIESIVDATVDGLFSVFATLGSVPIIRCPRGGASEMIASRLEAKLRDSLRDSRNSLFANSDTTRGFGTDGRFPRTIVTAEATRETQLSANAFSNLFQRPLLILLDRSLDLATPLHHELTYQSIVHDVFNIRLNRVQVDLALAKEVIPTNVGDTHGVSKPKVPTSGKPSKLEQYDLNTMNDRLWREFKGAAFSDVAEAIREEVCTLKEYEKRMSELKTSMGLSGDLGSADESTLTLLDDNTMRLTNAVSSLPQLMERKRFLDMHTNIATCLANVITQRQLHVFAEEEDKLFSKQTATDSNIAELIKNPTIGSPEDKLRLLVFVSLLKSGSLLCTSGGSVSGSGVGAAGTVGSTGVSSGTEYCLNDSEVSQFKSWLKEACPDLDLSAMEYVQHLRRLSKMSQVSDQVSSVGGMRVNSSKSMLNKLVSHGSAIFLTGMRHLIGQKSYLPFTRIVSQLMENKGGSEVDDYRYFDPKLHRRQNTMKGGVYDHLIFYIIITQKYRDVPRFKHPFYEAFVFVVGGGSYVEYHDLLEWARANSEGGGGGATGPSLSVNGTNSMATDVSSAGSTGHVTVSGFGLNAKRIVYGCTELVSPNEFLEQVGSCQNMSKVFDCSPKSAVNSDVSFTQHRPPTVRSILPVTDGSSLSLSLEALIEVFTHSI</sequence>
<dbReference type="InterPro" id="IPR043154">
    <property type="entry name" value="Sec-1-like_dom1"/>
</dbReference>
<reference evidence="2" key="1">
    <citation type="submission" date="2019-07" db="EMBL/GenBank/DDBJ databases">
        <title>Annotation for the trematode Paragonimus miyazaki's.</title>
        <authorList>
            <person name="Choi Y.-J."/>
        </authorList>
    </citation>
    <scope>NUCLEOTIDE SEQUENCE</scope>
    <source>
        <strain evidence="2">Japan</strain>
    </source>
</reference>
<dbReference type="InterPro" id="IPR036045">
    <property type="entry name" value="Sec1-like_sf"/>
</dbReference>
<dbReference type="InterPro" id="IPR001619">
    <property type="entry name" value="Sec1-like"/>
</dbReference>
<dbReference type="Pfam" id="PF00995">
    <property type="entry name" value="Sec1"/>
    <property type="match status" value="1"/>
</dbReference>
<dbReference type="Gene3D" id="3.40.50.2060">
    <property type="match status" value="1"/>
</dbReference>
<organism evidence="2 3">
    <name type="scientific">Paragonimus skrjabini miyazakii</name>
    <dbReference type="NCBI Taxonomy" id="59628"/>
    <lineage>
        <taxon>Eukaryota</taxon>
        <taxon>Metazoa</taxon>
        <taxon>Spiralia</taxon>
        <taxon>Lophotrochozoa</taxon>
        <taxon>Platyhelminthes</taxon>
        <taxon>Trematoda</taxon>
        <taxon>Digenea</taxon>
        <taxon>Plagiorchiida</taxon>
        <taxon>Troglotremata</taxon>
        <taxon>Troglotrematidae</taxon>
        <taxon>Paragonimus</taxon>
    </lineage>
</organism>
<dbReference type="InterPro" id="IPR027482">
    <property type="entry name" value="Sec1-like_dom2"/>
</dbReference>
<evidence type="ECO:0000313" key="2">
    <source>
        <dbReference type="EMBL" id="KAF7256389.1"/>
    </source>
</evidence>
<dbReference type="AlphaFoldDB" id="A0A8S9YNC2"/>
<accession>A0A8S9YNC2</accession>
<evidence type="ECO:0000256" key="1">
    <source>
        <dbReference type="ARBA" id="ARBA00009884"/>
    </source>
</evidence>
<dbReference type="OrthoDB" id="10251230at2759"/>
<keyword evidence="3" id="KW-1185">Reference proteome</keyword>
<comment type="caution">
    <text evidence="2">The sequence shown here is derived from an EMBL/GenBank/DDBJ whole genome shotgun (WGS) entry which is preliminary data.</text>
</comment>
<dbReference type="EMBL" id="JTDE01003159">
    <property type="protein sequence ID" value="KAF7256389.1"/>
    <property type="molecule type" value="Genomic_DNA"/>
</dbReference>
<dbReference type="Gene3D" id="3.40.50.1910">
    <property type="match status" value="2"/>
</dbReference>
<evidence type="ECO:0000313" key="3">
    <source>
        <dbReference type="Proteomes" id="UP000822476"/>
    </source>
</evidence>
<comment type="similarity">
    <text evidence="1">Belongs to the STXBP/unc-18/SEC1 family.</text>
</comment>
<dbReference type="GO" id="GO:0016192">
    <property type="term" value="P:vesicle-mediated transport"/>
    <property type="evidence" value="ECO:0007669"/>
    <property type="project" value="InterPro"/>
</dbReference>
<protein>
    <recommendedName>
        <fullName evidence="4">Sec1 family domain-containing protein 1</fullName>
    </recommendedName>
</protein>